<dbReference type="PANTHER" id="PTHR14218:SF15">
    <property type="entry name" value="TRIPEPTIDYL-PEPTIDASE 1"/>
    <property type="match status" value="1"/>
</dbReference>
<dbReference type="GeneID" id="19203893"/>
<comment type="caution">
    <text evidence="15">The sequence shown here is derived from an EMBL/GenBank/DDBJ whole genome shotgun (WGS) entry which is preliminary data.</text>
</comment>
<keyword evidence="16" id="KW-1185">Reference proteome</keyword>
<dbReference type="InterPro" id="IPR000209">
    <property type="entry name" value="Peptidase_S8/S53_dom"/>
</dbReference>
<evidence type="ECO:0000313" key="15">
    <source>
        <dbReference type="EMBL" id="EIW76276.1"/>
    </source>
</evidence>
<keyword evidence="11" id="KW-0865">Zymogen</keyword>
<evidence type="ECO:0000256" key="10">
    <source>
        <dbReference type="ARBA" id="ARBA00022837"/>
    </source>
</evidence>
<feature type="active site" description="Charge relay system" evidence="12">
    <location>
        <position position="249"/>
    </location>
</feature>
<dbReference type="GO" id="GO:0004252">
    <property type="term" value="F:serine-type endopeptidase activity"/>
    <property type="evidence" value="ECO:0007669"/>
    <property type="project" value="UniProtKB-UniRule"/>
</dbReference>
<dbReference type="GO" id="GO:0005576">
    <property type="term" value="C:extracellular region"/>
    <property type="evidence" value="ECO:0007669"/>
    <property type="project" value="UniProtKB-SubCell"/>
</dbReference>
<proteinExistence type="predicted"/>
<comment type="subcellular location">
    <subcellularLocation>
        <location evidence="4">Secreted</location>
        <location evidence="4">Extracellular space</location>
    </subcellularLocation>
</comment>
<keyword evidence="8 12" id="KW-0378">Hydrolase</keyword>
<dbReference type="InterPro" id="IPR050819">
    <property type="entry name" value="Tripeptidyl-peptidase_I"/>
</dbReference>
<evidence type="ECO:0000256" key="9">
    <source>
        <dbReference type="ARBA" id="ARBA00022825"/>
    </source>
</evidence>
<reference evidence="16" key="1">
    <citation type="journal article" date="2012" name="Science">
        <title>The Paleozoic origin of enzymatic lignin decomposition reconstructed from 31 fungal genomes.</title>
        <authorList>
            <person name="Floudas D."/>
            <person name="Binder M."/>
            <person name="Riley R."/>
            <person name="Barry K."/>
            <person name="Blanchette R.A."/>
            <person name="Henrissat B."/>
            <person name="Martinez A.T."/>
            <person name="Otillar R."/>
            <person name="Spatafora J.W."/>
            <person name="Yadav J.S."/>
            <person name="Aerts A."/>
            <person name="Benoit I."/>
            <person name="Boyd A."/>
            <person name="Carlson A."/>
            <person name="Copeland A."/>
            <person name="Coutinho P.M."/>
            <person name="de Vries R.P."/>
            <person name="Ferreira P."/>
            <person name="Findley K."/>
            <person name="Foster B."/>
            <person name="Gaskell J."/>
            <person name="Glotzer D."/>
            <person name="Gorecki P."/>
            <person name="Heitman J."/>
            <person name="Hesse C."/>
            <person name="Hori C."/>
            <person name="Igarashi K."/>
            <person name="Jurgens J.A."/>
            <person name="Kallen N."/>
            <person name="Kersten P."/>
            <person name="Kohler A."/>
            <person name="Kuees U."/>
            <person name="Kumar T.K.A."/>
            <person name="Kuo A."/>
            <person name="LaButti K."/>
            <person name="Larrondo L.F."/>
            <person name="Lindquist E."/>
            <person name="Ling A."/>
            <person name="Lombard V."/>
            <person name="Lucas S."/>
            <person name="Lundell T."/>
            <person name="Martin R."/>
            <person name="McLaughlin D.J."/>
            <person name="Morgenstern I."/>
            <person name="Morin E."/>
            <person name="Murat C."/>
            <person name="Nagy L.G."/>
            <person name="Nolan M."/>
            <person name="Ohm R.A."/>
            <person name="Patyshakuliyeva A."/>
            <person name="Rokas A."/>
            <person name="Ruiz-Duenas F.J."/>
            <person name="Sabat G."/>
            <person name="Salamov A."/>
            <person name="Samejima M."/>
            <person name="Schmutz J."/>
            <person name="Slot J.C."/>
            <person name="St John F."/>
            <person name="Stenlid J."/>
            <person name="Sun H."/>
            <person name="Sun S."/>
            <person name="Syed K."/>
            <person name="Tsang A."/>
            <person name="Wiebenga A."/>
            <person name="Young D."/>
            <person name="Pisabarro A."/>
            <person name="Eastwood D.C."/>
            <person name="Martin F."/>
            <person name="Cullen D."/>
            <person name="Grigoriev I.V."/>
            <person name="Hibbett D.S."/>
        </authorList>
    </citation>
    <scope>NUCLEOTIDE SEQUENCE [LARGE SCALE GENOMIC DNA]</scope>
    <source>
        <strain evidence="16">RWD-64-598 SS2</strain>
    </source>
</reference>
<evidence type="ECO:0000256" key="5">
    <source>
        <dbReference type="ARBA" id="ARBA00012462"/>
    </source>
</evidence>
<dbReference type="InterPro" id="IPR023828">
    <property type="entry name" value="Peptidase_S8_Ser-AS"/>
</dbReference>
<comment type="function">
    <text evidence="3">Secreted tripeptidyl-peptidase which degrades proteins at acidic pHs and is involved in virulence.</text>
</comment>
<dbReference type="PROSITE" id="PS00138">
    <property type="entry name" value="SUBTILASE_SER"/>
    <property type="match status" value="1"/>
</dbReference>
<evidence type="ECO:0000256" key="11">
    <source>
        <dbReference type="ARBA" id="ARBA00023145"/>
    </source>
</evidence>
<dbReference type="KEGG" id="cput:CONPUDRAFT_158303"/>
<gene>
    <name evidence="15" type="ORF">CONPUDRAFT_158303</name>
</gene>
<feature type="signal peptide" evidence="13">
    <location>
        <begin position="1"/>
        <end position="16"/>
    </location>
</feature>
<evidence type="ECO:0000256" key="4">
    <source>
        <dbReference type="ARBA" id="ARBA00004239"/>
    </source>
</evidence>
<comment type="caution">
    <text evidence="12">Lacks conserved residue(s) required for the propagation of feature annotation.</text>
</comment>
<evidence type="ECO:0000256" key="8">
    <source>
        <dbReference type="ARBA" id="ARBA00022801"/>
    </source>
</evidence>
<feature type="active site" description="Charge relay system" evidence="12">
    <location>
        <position position="445"/>
    </location>
</feature>
<feature type="domain" description="Peptidase S53" evidence="14">
    <location>
        <begin position="176"/>
        <end position="504"/>
    </location>
</feature>
<feature type="chain" id="PRO_5024346545" description="tripeptidyl-peptidase II" evidence="13">
    <location>
        <begin position="17"/>
        <end position="504"/>
    </location>
</feature>
<dbReference type="PANTHER" id="PTHR14218">
    <property type="entry name" value="PROTEASE S8 TRIPEPTIDYL PEPTIDASE I CLN2"/>
    <property type="match status" value="1"/>
</dbReference>
<dbReference type="Gene3D" id="3.40.50.200">
    <property type="entry name" value="Peptidase S8/S53 domain"/>
    <property type="match status" value="1"/>
</dbReference>
<dbReference type="GO" id="GO:0006508">
    <property type="term" value="P:proteolysis"/>
    <property type="evidence" value="ECO:0007669"/>
    <property type="project" value="UniProtKB-KW"/>
</dbReference>
<dbReference type="GO" id="GO:0008240">
    <property type="term" value="F:tripeptidyl-peptidase activity"/>
    <property type="evidence" value="ECO:0007669"/>
    <property type="project" value="UniProtKB-EC"/>
</dbReference>
<keyword evidence="7" id="KW-0479">Metal-binding</keyword>
<dbReference type="Pfam" id="PF09286">
    <property type="entry name" value="Pro-kuma_activ"/>
    <property type="match status" value="1"/>
</dbReference>
<dbReference type="EMBL" id="JH711586">
    <property type="protein sequence ID" value="EIW76276.1"/>
    <property type="molecule type" value="Genomic_DNA"/>
</dbReference>
<evidence type="ECO:0000256" key="12">
    <source>
        <dbReference type="PROSITE-ProRule" id="PRU01032"/>
    </source>
</evidence>
<evidence type="ECO:0000259" key="14">
    <source>
        <dbReference type="PROSITE" id="PS51695"/>
    </source>
</evidence>
<dbReference type="PROSITE" id="PS51695">
    <property type="entry name" value="SEDOLISIN"/>
    <property type="match status" value="1"/>
</dbReference>
<keyword evidence="10" id="KW-0106">Calcium</keyword>
<dbReference type="InterPro" id="IPR036852">
    <property type="entry name" value="Peptidase_S8/S53_dom_sf"/>
</dbReference>
<dbReference type="SMART" id="SM00944">
    <property type="entry name" value="Pro-kuma_activ"/>
    <property type="match status" value="1"/>
</dbReference>
<dbReference type="InterPro" id="IPR015366">
    <property type="entry name" value="S53_propep"/>
</dbReference>
<evidence type="ECO:0000313" key="16">
    <source>
        <dbReference type="Proteomes" id="UP000053558"/>
    </source>
</evidence>
<dbReference type="Proteomes" id="UP000053558">
    <property type="component" value="Unassembled WGS sequence"/>
</dbReference>
<dbReference type="AlphaFoldDB" id="A0A5M3MB94"/>
<dbReference type="SUPFAM" id="SSF52743">
    <property type="entry name" value="Subtilisin-like"/>
    <property type="match status" value="1"/>
</dbReference>
<evidence type="ECO:0000256" key="3">
    <source>
        <dbReference type="ARBA" id="ARBA00002451"/>
    </source>
</evidence>
<dbReference type="OrthoDB" id="409122at2759"/>
<accession>A0A5M3MB94</accession>
<name>A0A5M3MB94_CONPW</name>
<keyword evidence="9 12" id="KW-0720">Serine protease</keyword>
<keyword evidence="13" id="KW-0732">Signal</keyword>
<comment type="cofactor">
    <cofactor evidence="2">
        <name>Ca(2+)</name>
        <dbReference type="ChEBI" id="CHEBI:29108"/>
    </cofactor>
</comment>
<sequence length="504" mass="53778">MRSVWLVLVAAGLVYASPAPSFRDCQIKIKDSLHGVPQGWVQQAPAPQDQLIQVKIALAQPSVHELEKHIGSVDIVREWLATHGLGEEHLHNSAAGDVVTIRVPVAIAESMLDTEFHVYTHSTSGDNLRAADDDVLCAPQAHAKHCPPLRQRTATLETGTVKGLAGQDVDALCHSNITLGCLQQLYSFVGYKPSTNTTIGVTGYLKEYANLADYQQFLGNDSANFTVTLINNGTNPQGQFTGGLEANLDVQYAFGITRPLKGTFYSTGGSPPFILEFRDEQNDNEPYLDWLDYVLNQTILPSVISTSYTDKEQTVPADYAKRVCQGFQTLGSRGVSLLFASGDAGVGNGSDDPSVATTCQSNNGTNAIVFQPDFPASCPYVTTVCATQKRHRSRRVLLRRRLLQCLPAPAVPGHASGRAYPDVAAQGVLFDIVPGSNHVAVSGTSASTPTVAGIVALVNDARAAAVGNNPGCGTKGFNASEGWDPVTGLGTPDFEIFKTVALNN</sequence>
<protein>
    <recommendedName>
        <fullName evidence="5">tripeptidyl-peptidase II</fullName>
        <ecNumber evidence="5">3.4.14.10</ecNumber>
    </recommendedName>
</protein>
<dbReference type="RefSeq" id="XP_007773524.1">
    <property type="nucleotide sequence ID" value="XM_007775334.1"/>
</dbReference>
<evidence type="ECO:0000256" key="13">
    <source>
        <dbReference type="SAM" id="SignalP"/>
    </source>
</evidence>
<evidence type="ECO:0000256" key="2">
    <source>
        <dbReference type="ARBA" id="ARBA00001913"/>
    </source>
</evidence>
<feature type="active site" description="Charge relay system" evidence="12">
    <location>
        <position position="245"/>
    </location>
</feature>
<evidence type="ECO:0000256" key="1">
    <source>
        <dbReference type="ARBA" id="ARBA00001910"/>
    </source>
</evidence>
<comment type="catalytic activity">
    <reaction evidence="1">
        <text>Release of an N-terminal tripeptide from a polypeptide.</text>
        <dbReference type="EC" id="3.4.14.10"/>
    </reaction>
</comment>
<dbReference type="SUPFAM" id="SSF54897">
    <property type="entry name" value="Protease propeptides/inhibitors"/>
    <property type="match status" value="1"/>
</dbReference>
<organism evidence="15 16">
    <name type="scientific">Coniophora puteana (strain RWD-64-598)</name>
    <name type="common">Brown rot fungus</name>
    <dbReference type="NCBI Taxonomy" id="741705"/>
    <lineage>
        <taxon>Eukaryota</taxon>
        <taxon>Fungi</taxon>
        <taxon>Dikarya</taxon>
        <taxon>Basidiomycota</taxon>
        <taxon>Agaricomycotina</taxon>
        <taxon>Agaricomycetes</taxon>
        <taxon>Agaricomycetidae</taxon>
        <taxon>Boletales</taxon>
        <taxon>Coniophorineae</taxon>
        <taxon>Coniophoraceae</taxon>
        <taxon>Coniophora</taxon>
    </lineage>
</organism>
<dbReference type="Pfam" id="PF00082">
    <property type="entry name" value="Peptidase_S8"/>
    <property type="match status" value="1"/>
</dbReference>
<dbReference type="CDD" id="cd04056">
    <property type="entry name" value="Peptidases_S53"/>
    <property type="match status" value="1"/>
</dbReference>
<dbReference type="EC" id="3.4.14.10" evidence="5"/>
<evidence type="ECO:0000256" key="7">
    <source>
        <dbReference type="ARBA" id="ARBA00022723"/>
    </source>
</evidence>
<dbReference type="GO" id="GO:0046872">
    <property type="term" value="F:metal ion binding"/>
    <property type="evidence" value="ECO:0007669"/>
    <property type="project" value="UniProtKB-KW"/>
</dbReference>
<evidence type="ECO:0000256" key="6">
    <source>
        <dbReference type="ARBA" id="ARBA00022670"/>
    </source>
</evidence>
<dbReference type="InterPro" id="IPR030400">
    <property type="entry name" value="Sedolisin_dom"/>
</dbReference>
<keyword evidence="6 12" id="KW-0645">Protease</keyword>